<proteinExistence type="predicted"/>
<evidence type="ECO:0000313" key="10">
    <source>
        <dbReference type="EMBL" id="SEM21168.1"/>
    </source>
</evidence>
<dbReference type="InterPro" id="IPR013656">
    <property type="entry name" value="PAS_4"/>
</dbReference>
<dbReference type="InterPro" id="IPR003661">
    <property type="entry name" value="HisK_dim/P_dom"/>
</dbReference>
<dbReference type="SUPFAM" id="SSF55785">
    <property type="entry name" value="PYP-like sensor domain (PAS domain)"/>
    <property type="match status" value="1"/>
</dbReference>
<dbReference type="InterPro" id="IPR000014">
    <property type="entry name" value="PAS"/>
</dbReference>
<feature type="domain" description="PAS" evidence="9">
    <location>
        <begin position="302"/>
        <end position="348"/>
    </location>
</feature>
<dbReference type="PANTHER" id="PTHR43065">
    <property type="entry name" value="SENSOR HISTIDINE KINASE"/>
    <property type="match status" value="1"/>
</dbReference>
<keyword evidence="3 6" id="KW-0597">Phosphoprotein</keyword>
<dbReference type="SUPFAM" id="SSF55874">
    <property type="entry name" value="ATPase domain of HSP90 chaperone/DNA topoisomerase II/histidine kinase"/>
    <property type="match status" value="1"/>
</dbReference>
<dbReference type="PRINTS" id="PR00344">
    <property type="entry name" value="BCTRLSENSOR"/>
</dbReference>
<organism evidence="10 11">
    <name type="scientific">Stigmatella aurantiaca</name>
    <dbReference type="NCBI Taxonomy" id="41"/>
    <lineage>
        <taxon>Bacteria</taxon>
        <taxon>Pseudomonadati</taxon>
        <taxon>Myxococcota</taxon>
        <taxon>Myxococcia</taxon>
        <taxon>Myxococcales</taxon>
        <taxon>Cystobacterineae</taxon>
        <taxon>Archangiaceae</taxon>
        <taxon>Stigmatella</taxon>
    </lineage>
</organism>
<feature type="domain" description="Histidine kinase" evidence="7">
    <location>
        <begin position="439"/>
        <end position="658"/>
    </location>
</feature>
<dbReference type="Pfam" id="PF00512">
    <property type="entry name" value="HisKA"/>
    <property type="match status" value="1"/>
</dbReference>
<gene>
    <name evidence="10" type="ORF">SAMN05444354_11324</name>
</gene>
<keyword evidence="5" id="KW-0418">Kinase</keyword>
<dbReference type="InterPro" id="IPR036890">
    <property type="entry name" value="HATPase_C_sf"/>
</dbReference>
<dbReference type="InterPro" id="IPR003018">
    <property type="entry name" value="GAF"/>
</dbReference>
<name>A0A1H7WJK7_STIAU</name>
<dbReference type="InterPro" id="IPR004358">
    <property type="entry name" value="Sig_transdc_His_kin-like_C"/>
</dbReference>
<dbReference type="SMART" id="SM00065">
    <property type="entry name" value="GAF"/>
    <property type="match status" value="1"/>
</dbReference>
<dbReference type="Pfam" id="PF00072">
    <property type="entry name" value="Response_reg"/>
    <property type="match status" value="1"/>
</dbReference>
<dbReference type="Proteomes" id="UP000182719">
    <property type="component" value="Unassembled WGS sequence"/>
</dbReference>
<dbReference type="NCBIfam" id="TIGR00229">
    <property type="entry name" value="sensory_box"/>
    <property type="match status" value="1"/>
</dbReference>
<evidence type="ECO:0000256" key="2">
    <source>
        <dbReference type="ARBA" id="ARBA00012438"/>
    </source>
</evidence>
<dbReference type="Gene3D" id="3.40.50.2300">
    <property type="match status" value="1"/>
</dbReference>
<evidence type="ECO:0000313" key="11">
    <source>
        <dbReference type="Proteomes" id="UP000182719"/>
    </source>
</evidence>
<dbReference type="SMART" id="SM00387">
    <property type="entry name" value="HATPase_c"/>
    <property type="match status" value="1"/>
</dbReference>
<protein>
    <recommendedName>
        <fullName evidence="2">histidine kinase</fullName>
        <ecNumber evidence="2">2.7.13.3</ecNumber>
    </recommendedName>
</protein>
<dbReference type="PANTHER" id="PTHR43065:SF50">
    <property type="entry name" value="HISTIDINE KINASE"/>
    <property type="match status" value="1"/>
</dbReference>
<dbReference type="SMART" id="SM00388">
    <property type="entry name" value="HisKA"/>
    <property type="match status" value="1"/>
</dbReference>
<dbReference type="GO" id="GO:0000155">
    <property type="term" value="F:phosphorelay sensor kinase activity"/>
    <property type="evidence" value="ECO:0007669"/>
    <property type="project" value="InterPro"/>
</dbReference>
<dbReference type="AlphaFoldDB" id="A0A1H7WJK7"/>
<dbReference type="CDD" id="cd00082">
    <property type="entry name" value="HisKA"/>
    <property type="match status" value="1"/>
</dbReference>
<dbReference type="PROSITE" id="PS50112">
    <property type="entry name" value="PAS"/>
    <property type="match status" value="1"/>
</dbReference>
<keyword evidence="4" id="KW-0808">Transferase</keyword>
<feature type="domain" description="Response regulatory" evidence="8">
    <location>
        <begin position="679"/>
        <end position="795"/>
    </location>
</feature>
<dbReference type="CDD" id="cd00156">
    <property type="entry name" value="REC"/>
    <property type="match status" value="1"/>
</dbReference>
<dbReference type="CDD" id="cd00130">
    <property type="entry name" value="PAS"/>
    <property type="match status" value="1"/>
</dbReference>
<dbReference type="InterPro" id="IPR005467">
    <property type="entry name" value="His_kinase_dom"/>
</dbReference>
<dbReference type="SUPFAM" id="SSF55781">
    <property type="entry name" value="GAF domain-like"/>
    <property type="match status" value="1"/>
</dbReference>
<dbReference type="InterPro" id="IPR035965">
    <property type="entry name" value="PAS-like_dom_sf"/>
</dbReference>
<evidence type="ECO:0000259" key="9">
    <source>
        <dbReference type="PROSITE" id="PS50112"/>
    </source>
</evidence>
<dbReference type="SUPFAM" id="SSF52172">
    <property type="entry name" value="CheY-like"/>
    <property type="match status" value="1"/>
</dbReference>
<dbReference type="InterPro" id="IPR029016">
    <property type="entry name" value="GAF-like_dom_sf"/>
</dbReference>
<reference evidence="11" key="1">
    <citation type="submission" date="2016-10" db="EMBL/GenBank/DDBJ databases">
        <authorList>
            <person name="Varghese N."/>
            <person name="Submissions S."/>
        </authorList>
    </citation>
    <scope>NUCLEOTIDE SEQUENCE [LARGE SCALE GENOMIC DNA]</scope>
    <source>
        <strain evidence="11">DSM 17044</strain>
    </source>
</reference>
<dbReference type="Gene3D" id="3.30.450.40">
    <property type="match status" value="1"/>
</dbReference>
<evidence type="ECO:0000256" key="4">
    <source>
        <dbReference type="ARBA" id="ARBA00022679"/>
    </source>
</evidence>
<keyword evidence="11" id="KW-1185">Reference proteome</keyword>
<feature type="modified residue" description="4-aspartylphosphate" evidence="6">
    <location>
        <position position="728"/>
    </location>
</feature>
<evidence type="ECO:0000256" key="1">
    <source>
        <dbReference type="ARBA" id="ARBA00000085"/>
    </source>
</evidence>
<dbReference type="EC" id="2.7.13.3" evidence="2"/>
<dbReference type="InterPro" id="IPR011006">
    <property type="entry name" value="CheY-like_superfamily"/>
</dbReference>
<evidence type="ECO:0000256" key="5">
    <source>
        <dbReference type="ARBA" id="ARBA00022777"/>
    </source>
</evidence>
<evidence type="ECO:0000256" key="6">
    <source>
        <dbReference type="PROSITE-ProRule" id="PRU00169"/>
    </source>
</evidence>
<dbReference type="SMART" id="SM00091">
    <property type="entry name" value="PAS"/>
    <property type="match status" value="1"/>
</dbReference>
<dbReference type="InterPro" id="IPR001789">
    <property type="entry name" value="Sig_transdc_resp-reg_receiver"/>
</dbReference>
<evidence type="ECO:0000259" key="7">
    <source>
        <dbReference type="PROSITE" id="PS50109"/>
    </source>
</evidence>
<dbReference type="PROSITE" id="PS50109">
    <property type="entry name" value="HIS_KIN"/>
    <property type="match status" value="1"/>
</dbReference>
<dbReference type="EMBL" id="FOAP01000013">
    <property type="protein sequence ID" value="SEM21168.1"/>
    <property type="molecule type" value="Genomic_DNA"/>
</dbReference>
<dbReference type="Gene3D" id="1.10.287.130">
    <property type="match status" value="1"/>
</dbReference>
<dbReference type="Pfam" id="PF08448">
    <property type="entry name" value="PAS_4"/>
    <property type="match status" value="1"/>
</dbReference>
<evidence type="ECO:0000256" key="3">
    <source>
        <dbReference type="ARBA" id="ARBA00022553"/>
    </source>
</evidence>
<evidence type="ECO:0000259" key="8">
    <source>
        <dbReference type="PROSITE" id="PS50110"/>
    </source>
</evidence>
<dbReference type="Gene3D" id="3.30.450.20">
    <property type="entry name" value="PAS domain"/>
    <property type="match status" value="1"/>
</dbReference>
<dbReference type="Pfam" id="PF02518">
    <property type="entry name" value="HATPase_c"/>
    <property type="match status" value="1"/>
</dbReference>
<dbReference type="Gene3D" id="3.30.565.10">
    <property type="entry name" value="Histidine kinase-like ATPase, C-terminal domain"/>
    <property type="match status" value="1"/>
</dbReference>
<dbReference type="InterPro" id="IPR003594">
    <property type="entry name" value="HATPase_dom"/>
</dbReference>
<comment type="catalytic activity">
    <reaction evidence="1">
        <text>ATP + protein L-histidine = ADP + protein N-phospho-L-histidine.</text>
        <dbReference type="EC" id="2.7.13.3"/>
    </reaction>
</comment>
<accession>A0A1H7WJK7</accession>
<sequence>MHATLLSVPPTVREEMEGAFQASGLSWEGRVTSVERLEELPAAVSAGLVVLGDESGGVEEAVARCRELHSRRFIPRTHLVVLTARPEAEQEALIRAGADECIPVQGGGWRRRVAAFHRRLAATEGGGAPLAGAVSQRIAPEIALRALLASTTSDLGHDFFRTLVMHLANSFGVTSALVGELQPERDSLRTLAFWLNGRFEENVTYRLQGTPCHNAVLSSLCHYRDGVATRFPEDAMLMDLGMRGYLGAALKNSRGDAIGVLAILHGEPLDLGTLDRALLEALAARAGAELERIRTQEALERARDFLRNTLDAVPDPLFVADRAHRFVAVNRAFCGFMRRSAEQLLGSSYHDFLPAREADDGWRLDELAFTSGQPMEREETLSSISGTTRTLVTKRAVFAEAPGQPFLVVTIRDITDHRRLETQLRLADRMVSVGTMAAGVAHEINNPLAYVCSNLSYLGNVLAQGVPPAESLPELREVVAETEEGIGRVRAIVQDLKAFARSDEDRVGPVDVHQVMEGALRLVRNELSYRVRVVRALDAVPAVRGNEGRLGQVLVNLLVNAVQAFPKADLDQNRIRLATRCEGANWVVVEVEDNGPGMEQEVLERIFDPFFTTKPVGVGTGLGLAICHSIVHSMGGQIDVRSRRGHGSVFRVLLPIFQGEDVVLPALPVRQEHEAPRRRLLLIDDEPAVGTSVRRLLQGVHEVHAVQDAREALSLLSRGEQYDAILCDVVMPGMSGVDFLRELEQREPLMARRTGLMSGGTFSTQAREFVAARASDLLEKPFEPERLRTFVARLLA</sequence>
<dbReference type="PROSITE" id="PS50110">
    <property type="entry name" value="RESPONSE_REGULATORY"/>
    <property type="match status" value="1"/>
</dbReference>
<dbReference type="SMART" id="SM00448">
    <property type="entry name" value="REC"/>
    <property type="match status" value="1"/>
</dbReference>
<dbReference type="InterPro" id="IPR036097">
    <property type="entry name" value="HisK_dim/P_sf"/>
</dbReference>
<dbReference type="SUPFAM" id="SSF47384">
    <property type="entry name" value="Homodimeric domain of signal transducing histidine kinase"/>
    <property type="match status" value="1"/>
</dbReference>